<evidence type="ECO:0000313" key="8">
    <source>
        <dbReference type="EMBL" id="MBU5591653.1"/>
    </source>
</evidence>
<keyword evidence="5" id="KW-0574">Periplasm</keyword>
<dbReference type="Proteomes" id="UP000736583">
    <property type="component" value="Unassembled WGS sequence"/>
</dbReference>
<reference evidence="8 9" key="1">
    <citation type="submission" date="2021-06" db="EMBL/GenBank/DDBJ databases">
        <authorList>
            <person name="Sun Q."/>
            <person name="Li D."/>
        </authorList>
    </citation>
    <scope>NUCLEOTIDE SEQUENCE [LARGE SCALE GENOMIC DNA]</scope>
    <source>
        <strain evidence="8 9">MSJ-4</strain>
    </source>
</reference>
<evidence type="ECO:0000256" key="1">
    <source>
        <dbReference type="ARBA" id="ARBA00004418"/>
    </source>
</evidence>
<keyword evidence="9" id="KW-1185">Reference proteome</keyword>
<dbReference type="EMBL" id="JAHLQL010000001">
    <property type="protein sequence ID" value="MBU5591653.1"/>
    <property type="molecule type" value="Genomic_DNA"/>
</dbReference>
<comment type="pathway">
    <text evidence="2">Glycan biosynthesis; alginate biosynthesis.</text>
</comment>
<evidence type="ECO:0000313" key="9">
    <source>
        <dbReference type="Proteomes" id="UP000736583"/>
    </source>
</evidence>
<dbReference type="InterPro" id="IPR031811">
    <property type="entry name" value="ALGX/ALGJ_SGNH-like"/>
</dbReference>
<evidence type="ECO:0000256" key="4">
    <source>
        <dbReference type="ARBA" id="ARBA00022729"/>
    </source>
</evidence>
<evidence type="ECO:0000256" key="5">
    <source>
        <dbReference type="ARBA" id="ARBA00022764"/>
    </source>
</evidence>
<evidence type="ECO:0000259" key="7">
    <source>
        <dbReference type="Pfam" id="PF16822"/>
    </source>
</evidence>
<keyword evidence="3" id="KW-0808">Transferase</keyword>
<gene>
    <name evidence="8" type="ORF">KQI89_07730</name>
</gene>
<accession>A0ABS6F240</accession>
<evidence type="ECO:0000256" key="3">
    <source>
        <dbReference type="ARBA" id="ARBA00022679"/>
    </source>
</evidence>
<dbReference type="Pfam" id="PF16822">
    <property type="entry name" value="ALGX"/>
    <property type="match status" value="1"/>
</dbReference>
<organism evidence="8 9">
    <name type="scientific">Clostridium simiarum</name>
    <dbReference type="NCBI Taxonomy" id="2841506"/>
    <lineage>
        <taxon>Bacteria</taxon>
        <taxon>Bacillati</taxon>
        <taxon>Bacillota</taxon>
        <taxon>Clostridia</taxon>
        <taxon>Eubacteriales</taxon>
        <taxon>Clostridiaceae</taxon>
        <taxon>Clostridium</taxon>
    </lineage>
</organism>
<proteinExistence type="predicted"/>
<feature type="domain" description="AlgX/AlgJ SGNH hydrolase-like" evidence="7">
    <location>
        <begin position="114"/>
        <end position="221"/>
    </location>
</feature>
<protein>
    <recommendedName>
        <fullName evidence="7">AlgX/AlgJ SGNH hydrolase-like domain-containing protein</fullName>
    </recommendedName>
</protein>
<comment type="caution">
    <text evidence="8">The sequence shown here is derived from an EMBL/GenBank/DDBJ whole genome shotgun (WGS) entry which is preliminary data.</text>
</comment>
<keyword evidence="6" id="KW-0016">Alginate biosynthesis</keyword>
<comment type="subcellular location">
    <subcellularLocation>
        <location evidence="1">Periplasm</location>
    </subcellularLocation>
</comment>
<sequence>MNTFFKVRSIATIIFLMVLFTFSAFNISYSGKEVLSEIKNSADKKLSLKETITAVDGKVNDRIIKKGMFIETYGYMQKLMDKNDFSSFSVVKDTEGKMHYSYFANGPKVVKELSKRVFKFSDEVQKNGSNFVYLMTPDKYIQGVTQFPKGIPYSYSNETANEFLNELKENSVSYIDFRDNILNSGIQKDQLFFNTDHHWRTETAFWAFGELTDQLNKKYNMHLDENHYYRDINNYNTIVYPNSFLGSMGRKTGKLYGGIDDFTLIYPKFKTNYRYYTDSKKEKFELNGRFEESLMLAYPFNADIDLLNAESDKYFTYLLGNRPFVKINNFENPKGLKVAFIKDSLIVPTIAFFSSLCSQIDIIDPRYYEGDIVEYVKLQKYDFVFLSVYPQNLTDEFFPFFR</sequence>
<evidence type="ECO:0000256" key="6">
    <source>
        <dbReference type="ARBA" id="ARBA00022841"/>
    </source>
</evidence>
<keyword evidence="4" id="KW-0732">Signal</keyword>
<name>A0ABS6F240_9CLOT</name>
<dbReference type="RefSeq" id="WP_216456588.1">
    <property type="nucleotide sequence ID" value="NZ_JAHLQL010000001.1"/>
</dbReference>
<evidence type="ECO:0000256" key="2">
    <source>
        <dbReference type="ARBA" id="ARBA00005182"/>
    </source>
</evidence>